<proteinExistence type="predicted"/>
<accession>A0A6B3SQU6</accession>
<reference evidence="2 3" key="1">
    <citation type="submission" date="2020-02" db="EMBL/GenBank/DDBJ databases">
        <authorList>
            <person name="Kim M.K."/>
        </authorList>
    </citation>
    <scope>NUCLEOTIDE SEQUENCE [LARGE SCALE GENOMIC DNA]</scope>
    <source>
        <strain evidence="2 3">17J57-3</strain>
    </source>
</reference>
<evidence type="ECO:0000313" key="3">
    <source>
        <dbReference type="Proteomes" id="UP000482155"/>
    </source>
</evidence>
<evidence type="ECO:0000313" key="2">
    <source>
        <dbReference type="EMBL" id="NEX61126.1"/>
    </source>
</evidence>
<keyword evidence="3" id="KW-1185">Reference proteome</keyword>
<keyword evidence="1" id="KW-0472">Membrane</keyword>
<sequence>MAIKRRQHGQGMTEYIVIVALVAVAAIAVYQFFGQAIRSQMAGIAQEISGKSASGAITDAQTAADSAKTEATTKKGLSAYSNDNSR</sequence>
<evidence type="ECO:0000256" key="1">
    <source>
        <dbReference type="SAM" id="Phobius"/>
    </source>
</evidence>
<dbReference type="AlphaFoldDB" id="A0A6B3SQU6"/>
<feature type="transmembrane region" description="Helical" evidence="1">
    <location>
        <begin position="12"/>
        <end position="33"/>
    </location>
</feature>
<evidence type="ECO:0008006" key="4">
    <source>
        <dbReference type="Google" id="ProtNLM"/>
    </source>
</evidence>
<keyword evidence="1" id="KW-1133">Transmembrane helix</keyword>
<keyword evidence="1" id="KW-0812">Transmembrane</keyword>
<name>A0A6B3SQU6_9BURK</name>
<dbReference type="Proteomes" id="UP000482155">
    <property type="component" value="Unassembled WGS sequence"/>
</dbReference>
<comment type="caution">
    <text evidence="2">The sequence shown here is derived from an EMBL/GenBank/DDBJ whole genome shotgun (WGS) entry which is preliminary data.</text>
</comment>
<protein>
    <recommendedName>
        <fullName evidence="4">Pilus assembly protein</fullName>
    </recommendedName>
</protein>
<gene>
    <name evidence="2" type="ORF">G3574_08550</name>
</gene>
<organism evidence="2 3">
    <name type="scientific">Noviherbaspirillum galbum</name>
    <dbReference type="NCBI Taxonomy" id="2709383"/>
    <lineage>
        <taxon>Bacteria</taxon>
        <taxon>Pseudomonadati</taxon>
        <taxon>Pseudomonadota</taxon>
        <taxon>Betaproteobacteria</taxon>
        <taxon>Burkholderiales</taxon>
        <taxon>Oxalobacteraceae</taxon>
        <taxon>Noviherbaspirillum</taxon>
    </lineage>
</organism>
<dbReference type="EMBL" id="JAAIVB010000032">
    <property type="protein sequence ID" value="NEX61126.1"/>
    <property type="molecule type" value="Genomic_DNA"/>
</dbReference>